<dbReference type="GO" id="GO:0019867">
    <property type="term" value="C:outer membrane"/>
    <property type="evidence" value="ECO:0007669"/>
    <property type="project" value="InterPro"/>
</dbReference>
<accession>A0A4R7JZJ9</accession>
<dbReference type="EMBL" id="SOAY01000012">
    <property type="protein sequence ID" value="TDT43675.1"/>
    <property type="molecule type" value="Genomic_DNA"/>
</dbReference>
<name>A0A4R7JZJ9_9FLAO</name>
<dbReference type="Proteomes" id="UP000294749">
    <property type="component" value="Unassembled WGS sequence"/>
</dbReference>
<dbReference type="RefSeq" id="WP_208295129.1">
    <property type="nucleotide sequence ID" value="NZ_SOAY01000012.1"/>
</dbReference>
<organism evidence="2 3">
    <name type="scientific">Maribacter spongiicola</name>
    <dbReference type="NCBI Taxonomy" id="1206753"/>
    <lineage>
        <taxon>Bacteria</taxon>
        <taxon>Pseudomonadati</taxon>
        <taxon>Bacteroidota</taxon>
        <taxon>Flavobacteriia</taxon>
        <taxon>Flavobacteriales</taxon>
        <taxon>Flavobacteriaceae</taxon>
        <taxon>Maribacter</taxon>
    </lineage>
</organism>
<evidence type="ECO:0000313" key="3">
    <source>
        <dbReference type="Proteomes" id="UP000294749"/>
    </source>
</evidence>
<dbReference type="CDD" id="cd12956">
    <property type="entry name" value="CBM_SusE-F_like"/>
    <property type="match status" value="3"/>
</dbReference>
<feature type="domain" description="SusE outer membrane protein" evidence="1">
    <location>
        <begin position="25"/>
        <end position="126"/>
    </location>
</feature>
<dbReference type="AlphaFoldDB" id="A0A4R7JZJ9"/>
<evidence type="ECO:0000259" key="1">
    <source>
        <dbReference type="Pfam" id="PF14292"/>
    </source>
</evidence>
<keyword evidence="3" id="KW-1185">Reference proteome</keyword>
<gene>
    <name evidence="2" type="ORF">CLV90_2797</name>
</gene>
<reference evidence="2 3" key="1">
    <citation type="submission" date="2019-03" db="EMBL/GenBank/DDBJ databases">
        <title>Genomic Encyclopedia of Archaeal and Bacterial Type Strains, Phase II (KMG-II): from individual species to whole genera.</title>
        <authorList>
            <person name="Goeker M."/>
        </authorList>
    </citation>
    <scope>NUCLEOTIDE SEQUENCE [LARGE SCALE GENOMIC DNA]</scope>
    <source>
        <strain evidence="2 3">DSM 25233</strain>
    </source>
</reference>
<dbReference type="PROSITE" id="PS51257">
    <property type="entry name" value="PROKAR_LIPOPROTEIN"/>
    <property type="match status" value="1"/>
</dbReference>
<dbReference type="InterPro" id="IPR025970">
    <property type="entry name" value="SusE"/>
</dbReference>
<comment type="caution">
    <text evidence="2">The sequence shown here is derived from an EMBL/GenBank/DDBJ whole genome shotgun (WGS) entry which is preliminary data.</text>
</comment>
<dbReference type="Pfam" id="PF14292">
    <property type="entry name" value="SusE"/>
    <property type="match status" value="1"/>
</dbReference>
<protein>
    <submittedName>
        <fullName evidence="2">Uncharacterized protein DUF5019</fullName>
    </submittedName>
</protein>
<proteinExistence type="predicted"/>
<dbReference type="GO" id="GO:2001070">
    <property type="term" value="F:starch binding"/>
    <property type="evidence" value="ECO:0007669"/>
    <property type="project" value="InterPro"/>
</dbReference>
<sequence length="437" mass="47147">MKKNIAYIYSFFIVMALVLGSCSNDDENIRISETTSTQLTVSSSDALVLSRDMVGETVLSLNWTIPDFGFEGAVPSYNVVLGVDGVSDIEPKKVTVGNTLTKEFVAEELNEAINDAGALSGLENKINIWIETVLGKEVVATSGIQTLSITGYATTFDLNSSWGLVGSATPNGWDGPDVPVYSTAVANEFVAYVTLVDGELKIRENNDWSVNYGDTGADGTLDLDGDNIQVTAGTYKIMFSLNDSSYSIEPFSWGLVGDATPNGWDGPDVPLTYDSTSDQWRAVLSLTAGDIKFRQNNEWTISYGGTGLSASLELDGPNISVEAGNYLISVDFNNNLYTIEPIDIWGLVGDAAPNGWDGPNMKFIPDYANEGVWILKNVALLDGEIKFRTNDAWDFNYGDDGNDGTLEVEGANIPVSAGTYTITLLLSDTENPTYTIE</sequence>
<evidence type="ECO:0000313" key="2">
    <source>
        <dbReference type="EMBL" id="TDT43675.1"/>
    </source>
</evidence>
<dbReference type="Gene3D" id="2.60.40.3620">
    <property type="match status" value="3"/>
</dbReference>